<feature type="signal peptide" evidence="2">
    <location>
        <begin position="1"/>
        <end position="21"/>
    </location>
</feature>
<evidence type="ECO:0000256" key="2">
    <source>
        <dbReference type="SAM" id="SignalP"/>
    </source>
</evidence>
<protein>
    <submittedName>
        <fullName evidence="3">TRAP-type C4-dicarboxylate transport system substrate-binding protein</fullName>
    </submittedName>
</protein>
<evidence type="ECO:0000256" key="1">
    <source>
        <dbReference type="ARBA" id="ARBA00022729"/>
    </source>
</evidence>
<gene>
    <name evidence="3" type="ORF">M2319_000703</name>
</gene>
<sequence>MIRRLALSGIASLSLLSAAQADTTLRLAHFMPAQSWQQDDLFVAWAKAVKEASGGAVKTTVFPAQTLGKAPAGYDNAKTGIADIAWTVQGYTAGRFPLSQIVELPGLFQTAEVGSCAFQKLYDSGALDEEYKDTHVLYVHTHAPGQLHMRDTPVKTLADLKGKKLRRPTTVIGTLLSELGAEPVGLPAPRIYENVERGVIDGYMITWESVIAFRLAELTKYHTDFGFYSLAFVTTMNKAKYEALSPEAKKAIDDNSGMKWSLVAGRGYDTADAEALVELKKTSEIYDIPAAERPEWEAAAKRATEIYLTELDSKGLPGTATYEKVKEYVAACKAELN</sequence>
<dbReference type="PANTHER" id="PTHR33376">
    <property type="match status" value="1"/>
</dbReference>
<dbReference type="Gene3D" id="3.40.190.170">
    <property type="entry name" value="Bacterial extracellular solute-binding protein, family 7"/>
    <property type="match status" value="1"/>
</dbReference>
<feature type="chain" id="PRO_5047451323" evidence="2">
    <location>
        <begin position="22"/>
        <end position="337"/>
    </location>
</feature>
<organism evidence="3 4">
    <name type="scientific">Rhodobium gokarnense</name>
    <dbReference type="NCBI Taxonomy" id="364296"/>
    <lineage>
        <taxon>Bacteria</taxon>
        <taxon>Pseudomonadati</taxon>
        <taxon>Pseudomonadota</taxon>
        <taxon>Alphaproteobacteria</taxon>
        <taxon>Hyphomicrobiales</taxon>
        <taxon>Rhodobiaceae</taxon>
        <taxon>Rhodobium</taxon>
    </lineage>
</organism>
<comment type="caution">
    <text evidence="3">The sequence shown here is derived from an EMBL/GenBank/DDBJ whole genome shotgun (WGS) entry which is preliminary data.</text>
</comment>
<dbReference type="PANTHER" id="PTHR33376:SF15">
    <property type="entry name" value="BLL6794 PROTEIN"/>
    <property type="match status" value="1"/>
</dbReference>
<dbReference type="InterPro" id="IPR018389">
    <property type="entry name" value="DctP_fam"/>
</dbReference>
<name>A0ABT3H7M0_9HYPH</name>
<evidence type="ECO:0000313" key="4">
    <source>
        <dbReference type="Proteomes" id="UP001209755"/>
    </source>
</evidence>
<dbReference type="RefSeq" id="WP_264600055.1">
    <property type="nucleotide sequence ID" value="NZ_JAOQNS010000002.1"/>
</dbReference>
<dbReference type="EMBL" id="JAOQNS010000002">
    <property type="protein sequence ID" value="MCW2306384.1"/>
    <property type="molecule type" value="Genomic_DNA"/>
</dbReference>
<dbReference type="Proteomes" id="UP001209755">
    <property type="component" value="Unassembled WGS sequence"/>
</dbReference>
<keyword evidence="4" id="KW-1185">Reference proteome</keyword>
<dbReference type="InterPro" id="IPR038404">
    <property type="entry name" value="TRAP_DctP_sf"/>
</dbReference>
<accession>A0ABT3H7M0</accession>
<reference evidence="4" key="1">
    <citation type="submission" date="2023-07" db="EMBL/GenBank/DDBJ databases">
        <title>Genome sequencing of Purple Non-Sulfur Bacteria from various extreme environments.</title>
        <authorList>
            <person name="Mayer M."/>
        </authorList>
    </citation>
    <scope>NUCLEOTIDE SEQUENCE [LARGE SCALE GENOMIC DNA]</scope>
    <source>
        <strain evidence="4">DSM 17935</strain>
    </source>
</reference>
<keyword evidence="1 2" id="KW-0732">Signal</keyword>
<evidence type="ECO:0000313" key="3">
    <source>
        <dbReference type="EMBL" id="MCW2306384.1"/>
    </source>
</evidence>
<dbReference type="NCBIfam" id="NF037995">
    <property type="entry name" value="TRAP_S1"/>
    <property type="match status" value="1"/>
</dbReference>
<proteinExistence type="predicted"/>
<dbReference type="Pfam" id="PF03480">
    <property type="entry name" value="DctP"/>
    <property type="match status" value="1"/>
</dbReference>
<dbReference type="CDD" id="cd13665">
    <property type="entry name" value="PBP2_TRAP_Dctp3_4"/>
    <property type="match status" value="1"/>
</dbReference>